<feature type="compositionally biased region" description="Polar residues" evidence="1">
    <location>
        <begin position="18"/>
        <end position="28"/>
    </location>
</feature>
<name>A0A0K0XWA9_9GAMM</name>
<feature type="transmembrane region" description="Helical" evidence="2">
    <location>
        <begin position="42"/>
        <end position="59"/>
    </location>
</feature>
<feature type="domain" description="Type II secretion system protein GspB C-terminal" evidence="3">
    <location>
        <begin position="308"/>
        <end position="364"/>
    </location>
</feature>
<dbReference type="STRING" id="1579979.WM2015_1593"/>
<feature type="region of interest" description="Disordered" evidence="1">
    <location>
        <begin position="91"/>
        <end position="120"/>
    </location>
</feature>
<evidence type="ECO:0000256" key="1">
    <source>
        <dbReference type="SAM" id="MobiDB-lite"/>
    </source>
</evidence>
<gene>
    <name evidence="4" type="ORF">WM2015_1593</name>
</gene>
<dbReference type="GO" id="GO:0015627">
    <property type="term" value="C:type II protein secretion system complex"/>
    <property type="evidence" value="ECO:0007669"/>
    <property type="project" value="InterPro"/>
</dbReference>
<reference evidence="4 5" key="1">
    <citation type="submission" date="2015-07" db="EMBL/GenBank/DDBJ databases">
        <authorList>
            <person name="Noorani M."/>
        </authorList>
    </citation>
    <scope>NUCLEOTIDE SEQUENCE [LARGE SCALE GENOMIC DNA]</scope>
    <source>
        <strain evidence="4 5">KCTC 42284</strain>
    </source>
</reference>
<feature type="region of interest" description="Disordered" evidence="1">
    <location>
        <begin position="183"/>
        <end position="212"/>
    </location>
</feature>
<keyword evidence="5" id="KW-1185">Reference proteome</keyword>
<evidence type="ECO:0000259" key="3">
    <source>
        <dbReference type="Pfam" id="PF16537"/>
    </source>
</evidence>
<organism evidence="4 5">
    <name type="scientific">Wenzhouxiangella marina</name>
    <dbReference type="NCBI Taxonomy" id="1579979"/>
    <lineage>
        <taxon>Bacteria</taxon>
        <taxon>Pseudomonadati</taxon>
        <taxon>Pseudomonadota</taxon>
        <taxon>Gammaproteobacteria</taxon>
        <taxon>Chromatiales</taxon>
        <taxon>Wenzhouxiangellaceae</taxon>
        <taxon>Wenzhouxiangella</taxon>
    </lineage>
</organism>
<accession>A0A0K0XWA9</accession>
<proteinExistence type="predicted"/>
<feature type="region of interest" description="Disordered" evidence="1">
    <location>
        <begin position="11"/>
        <end position="34"/>
    </location>
</feature>
<evidence type="ECO:0000313" key="4">
    <source>
        <dbReference type="EMBL" id="AKS41963.1"/>
    </source>
</evidence>
<evidence type="ECO:0000256" key="2">
    <source>
        <dbReference type="SAM" id="Phobius"/>
    </source>
</evidence>
<evidence type="ECO:0000313" key="5">
    <source>
        <dbReference type="Proteomes" id="UP000066624"/>
    </source>
</evidence>
<sequence length="366" mass="40031">MSFILDALKKSDSRRRMSQNPDLSTASTAAELPAPRERRGRGLWIGLIALAVIVSLAYFQREPLERQWQAWTGAEGDLPEPPELALPAVAGVQSDSPEGRRPAPTDPAIPEPDSQRMDADTLRERVVTDPEEAQARLERLAAARERSRQLVAERAARNAALAEAESSGEVDTPVDPAINAARRQAVPQQGGTRVVAQAPERPQLSAPDPAEAARIQERLREAARRRELAMQEPATSEEKARADGGASAEAESMPAPRDRGEIQPMPTDPSLASEAAPGAAESTAPWTPEAAEYVHAWELPLSVRRNMPALALNIHVFAERPEDRFVLINGERFVAGDELVEGARLVDIRREGAVVDFRDYRFLLEP</sequence>
<dbReference type="KEGG" id="wma:WM2015_1593"/>
<dbReference type="Proteomes" id="UP000066624">
    <property type="component" value="Chromosome"/>
</dbReference>
<keyword evidence="2" id="KW-0472">Membrane</keyword>
<dbReference type="AlphaFoldDB" id="A0A0K0XWA9"/>
<protein>
    <recommendedName>
        <fullName evidence="3">Type II secretion system protein GspB C-terminal domain-containing protein</fullName>
    </recommendedName>
</protein>
<keyword evidence="2" id="KW-0812">Transmembrane</keyword>
<feature type="region of interest" description="Disordered" evidence="1">
    <location>
        <begin position="224"/>
        <end position="284"/>
    </location>
</feature>
<dbReference type="EMBL" id="CP012154">
    <property type="protein sequence ID" value="AKS41963.1"/>
    <property type="molecule type" value="Genomic_DNA"/>
</dbReference>
<keyword evidence="2" id="KW-1133">Transmembrane helix</keyword>
<dbReference type="Pfam" id="PF16537">
    <property type="entry name" value="T2SSB"/>
    <property type="match status" value="1"/>
</dbReference>
<dbReference type="InterPro" id="IPR032389">
    <property type="entry name" value="GspB_C"/>
</dbReference>